<feature type="domain" description="Pyruvate/ketoisovalerate oxidoreductase catalytic" evidence="2">
    <location>
        <begin position="14"/>
        <end position="175"/>
    </location>
</feature>
<name>A0A160M9R0_9BACI</name>
<dbReference type="eggNOG" id="COG0674">
    <property type="taxonomic scope" value="Bacteria"/>
</dbReference>
<organism evidence="5 6">
    <name type="scientific">Cytobacillus oceanisediminis 2691</name>
    <dbReference type="NCBI Taxonomy" id="1196031"/>
    <lineage>
        <taxon>Bacteria</taxon>
        <taxon>Bacillati</taxon>
        <taxon>Bacillota</taxon>
        <taxon>Bacilli</taxon>
        <taxon>Bacillales</taxon>
        <taxon>Bacillaceae</taxon>
        <taxon>Cytobacillus</taxon>
    </lineage>
</organism>
<dbReference type="InterPro" id="IPR019752">
    <property type="entry name" value="Pyrv/ketoisovalerate_OxRed_cat"/>
</dbReference>
<dbReference type="FunFam" id="3.40.50.970:FF:000022">
    <property type="entry name" value="2-oxoglutarate ferredoxin oxidoreductase alpha subunit"/>
    <property type="match status" value="1"/>
</dbReference>
<dbReference type="FunFam" id="3.40.50.920:FF:000009">
    <property type="entry name" value="2-oxoglutarate ferredoxin oxidoreductase subunit alpha"/>
    <property type="match status" value="1"/>
</dbReference>
<dbReference type="KEGG" id="bon:A361_10110"/>
<dbReference type="PANTHER" id="PTHR32154:SF20">
    <property type="entry name" value="2-OXOGLUTARATE OXIDOREDUCTASE SUBUNIT KORA"/>
    <property type="match status" value="1"/>
</dbReference>
<dbReference type="GO" id="GO:0016903">
    <property type="term" value="F:oxidoreductase activity, acting on the aldehyde or oxo group of donors"/>
    <property type="evidence" value="ECO:0007669"/>
    <property type="project" value="InterPro"/>
</dbReference>
<evidence type="ECO:0000256" key="1">
    <source>
        <dbReference type="ARBA" id="ARBA00023002"/>
    </source>
</evidence>
<dbReference type="InterPro" id="IPR002880">
    <property type="entry name" value="Pyrv_Fd/Flavodoxin_OxRdtase_N"/>
</dbReference>
<dbReference type="SUPFAM" id="SSF52518">
    <property type="entry name" value="Thiamin diphosphate-binding fold (THDP-binding)"/>
    <property type="match status" value="1"/>
</dbReference>
<feature type="domain" description="Pyruvate flavodoxin/ferredoxin oxidoreductase pyrimidine binding" evidence="3">
    <location>
        <begin position="210"/>
        <end position="450"/>
    </location>
</feature>
<dbReference type="STRING" id="1196031.A361_10110"/>
<protein>
    <submittedName>
        <fullName evidence="5">2-oxoglutarate ferredoxin oxidoreductase subunit alpha</fullName>
    </submittedName>
</protein>
<gene>
    <name evidence="5" type="ORF">A361_10110</name>
</gene>
<proteinExistence type="predicted"/>
<dbReference type="SUPFAM" id="SSF52922">
    <property type="entry name" value="TK C-terminal domain-like"/>
    <property type="match status" value="1"/>
</dbReference>
<dbReference type="NCBIfam" id="TIGR03710">
    <property type="entry name" value="OAFO_sf"/>
    <property type="match status" value="1"/>
</dbReference>
<sequence length="578" mass="63524">MINQLSWKVGGQQGEGIESTGEIFSIALNRLGYYLYGYRHFSSRIKGGHTNNKIRVSTSQIRSISDDLDILVAFDQETIDLNYKELHDKGIMIADAKFDPKQPEDTNAALFAVPFTEIATELGTSLMKNMVAVGATCAVLNLDIKVFEEVVQEIFGRKGQQVVDKNMEAIQAGFDFMKEKLSDDVELMELEKADGLKRLFMIGNDAIALGALAGGCRFMAAYPITPASEIMEYLIKKLPALGGSVIQTEDEIAAVTMAIGANYAGVRSLTASAGPGLSLKMEAIGLSGITETPLVIVDTQRGGPSTGLPTKQEQSDLMAMIYGTHGEIPKIVLAPSTVQEAFYDTAEAFNLAEEYQCPVIVLSDLQLSLGKQTVEPLDFSKVEIRRGKLVTEDLPEIENKGYFKRFEVTEDGVSPRVIPGMKNGIHHVTGVEHDETGKPSESAANRNAQMDKRFRKIENIKFNTPVHKHAPHEEADLLIVGFNSTRGAIEESMSRLEQDGIKVNHAQVRLIHPFPTDELLPLVKSAKKIAVVENNATGQLANIMKMNVGHAEKVHKLLKYDGNPFLPHEIHTKCKELF</sequence>
<dbReference type="SUPFAM" id="SSF53323">
    <property type="entry name" value="Pyruvate-ferredoxin oxidoreductase, PFOR, domain III"/>
    <property type="match status" value="1"/>
</dbReference>
<evidence type="ECO:0000259" key="3">
    <source>
        <dbReference type="Pfam" id="PF01855"/>
    </source>
</evidence>
<dbReference type="RefSeq" id="WP_019381801.1">
    <property type="nucleotide sequence ID" value="NZ_CP015506.1"/>
</dbReference>
<dbReference type="Pfam" id="PF01855">
    <property type="entry name" value="POR_N"/>
    <property type="match status" value="1"/>
</dbReference>
<dbReference type="eggNOG" id="COG1014">
    <property type="taxonomic scope" value="Bacteria"/>
</dbReference>
<evidence type="ECO:0000259" key="4">
    <source>
        <dbReference type="Pfam" id="PF17147"/>
    </source>
</evidence>
<evidence type="ECO:0000313" key="5">
    <source>
        <dbReference type="EMBL" id="AND39469.1"/>
    </source>
</evidence>
<dbReference type="FunFam" id="3.40.920.10:FF:000003">
    <property type="entry name" value="Pyruvate ferredoxin oxidoreductase, alpha subunit"/>
    <property type="match status" value="1"/>
</dbReference>
<dbReference type="InterPro" id="IPR033412">
    <property type="entry name" value="PFOR_II"/>
</dbReference>
<dbReference type="InterPro" id="IPR029061">
    <property type="entry name" value="THDP-binding"/>
</dbReference>
<dbReference type="Pfam" id="PF17147">
    <property type="entry name" value="PFOR_II"/>
    <property type="match status" value="1"/>
</dbReference>
<dbReference type="InterPro" id="IPR002869">
    <property type="entry name" value="Pyrv_flavodox_OxRed_cen"/>
</dbReference>
<reference evidence="5 6" key="1">
    <citation type="submission" date="2016-04" db="EMBL/GenBank/DDBJ databases">
        <title>Complete genome sequence of Bacillus oceanisediminis strain 2691.</title>
        <authorList>
            <person name="Jeong H."/>
            <person name="Kim H.J."/>
            <person name="Lee D.-W."/>
        </authorList>
    </citation>
    <scope>NUCLEOTIDE SEQUENCE [LARGE SCALE GENOMIC DNA]</scope>
    <source>
        <strain evidence="5 6">2691</strain>
    </source>
</reference>
<dbReference type="InterPro" id="IPR022367">
    <property type="entry name" value="2-oxoacid/accept_OxRdtase_asu"/>
</dbReference>
<dbReference type="EMBL" id="CP015506">
    <property type="protein sequence ID" value="AND39469.1"/>
    <property type="molecule type" value="Genomic_DNA"/>
</dbReference>
<dbReference type="Gene3D" id="3.40.50.970">
    <property type="match status" value="1"/>
</dbReference>
<feature type="domain" description="Pyruvate:ferredoxin oxidoreductase core" evidence="4">
    <location>
        <begin position="475"/>
        <end position="569"/>
    </location>
</feature>
<keyword evidence="1" id="KW-0560">Oxidoreductase</keyword>
<evidence type="ECO:0000259" key="2">
    <source>
        <dbReference type="Pfam" id="PF01558"/>
    </source>
</evidence>
<dbReference type="InterPro" id="IPR050722">
    <property type="entry name" value="Pyruvate:ferred/Flavod_OxRd"/>
</dbReference>
<dbReference type="Gene3D" id="3.40.920.10">
    <property type="entry name" value="Pyruvate-ferredoxin oxidoreductase, PFOR, domain III"/>
    <property type="match status" value="1"/>
</dbReference>
<dbReference type="CDD" id="cd07034">
    <property type="entry name" value="TPP_PYR_PFOR_IOR-alpha_like"/>
    <property type="match status" value="1"/>
</dbReference>
<dbReference type="Gene3D" id="3.40.50.920">
    <property type="match status" value="1"/>
</dbReference>
<dbReference type="Proteomes" id="UP000077856">
    <property type="component" value="Chromosome"/>
</dbReference>
<evidence type="ECO:0000313" key="6">
    <source>
        <dbReference type="Proteomes" id="UP000077856"/>
    </source>
</evidence>
<dbReference type="InterPro" id="IPR009014">
    <property type="entry name" value="Transketo_C/PFOR_II"/>
</dbReference>
<accession>A0A160M9R0</accession>
<dbReference type="PANTHER" id="PTHR32154">
    <property type="entry name" value="PYRUVATE-FLAVODOXIN OXIDOREDUCTASE-RELATED"/>
    <property type="match status" value="1"/>
</dbReference>
<dbReference type="AlphaFoldDB" id="A0A160M9R0"/>
<dbReference type="Pfam" id="PF01558">
    <property type="entry name" value="POR"/>
    <property type="match status" value="1"/>
</dbReference>
<dbReference type="GO" id="GO:0006979">
    <property type="term" value="P:response to oxidative stress"/>
    <property type="evidence" value="ECO:0007669"/>
    <property type="project" value="TreeGrafter"/>
</dbReference>